<sequence length="142" mass="16174">MSKYHVFKIAKWFKVLLLIVGCAFSQFIIAESSIVSTTTKQSVYEPLHQGVVQVRATLFNAPCNLSFDNNLSLIGCGAGKDYRTINLFDVTANTPASIRYYDIQRRLFSEDYSLSLHNGNNLIYLPTLMKDQHILRLEVSYE</sequence>
<name>A0AAN4CB97_PROMI</name>
<evidence type="ECO:0000313" key="1">
    <source>
        <dbReference type="EMBL" id="EKW9774699.1"/>
    </source>
</evidence>
<protein>
    <submittedName>
        <fullName evidence="1">Fimbrial protein</fullName>
    </submittedName>
</protein>
<accession>A0AAN4CB97</accession>
<dbReference type="RefSeq" id="WP_088206781.1">
    <property type="nucleotide sequence ID" value="NZ_CP021852.1"/>
</dbReference>
<gene>
    <name evidence="1" type="ORF">PW210_000453</name>
</gene>
<proteinExistence type="predicted"/>
<comment type="caution">
    <text evidence="1">The sequence shown here is derived from an EMBL/GenBank/DDBJ whole genome shotgun (WGS) entry which is preliminary data.</text>
</comment>
<dbReference type="EMBL" id="ABKSPD020000001">
    <property type="protein sequence ID" value="EKW9774699.1"/>
    <property type="molecule type" value="Genomic_DNA"/>
</dbReference>
<dbReference type="AlphaFoldDB" id="A0AAN4CB97"/>
<organism evidence="1 2">
    <name type="scientific">Proteus mirabilis</name>
    <dbReference type="NCBI Taxonomy" id="584"/>
    <lineage>
        <taxon>Bacteria</taxon>
        <taxon>Pseudomonadati</taxon>
        <taxon>Pseudomonadota</taxon>
        <taxon>Gammaproteobacteria</taxon>
        <taxon>Enterobacterales</taxon>
        <taxon>Morganellaceae</taxon>
        <taxon>Proteus</taxon>
    </lineage>
</organism>
<reference evidence="1" key="1">
    <citation type="submission" date="2023-06" db="EMBL/GenBank/DDBJ databases">
        <authorList>
            <consortium name="Clinical and Environmental Microbiology Branch: Whole genome sequencing antimicrobial resistance pathogens in the healthcare setting"/>
        </authorList>
    </citation>
    <scope>NUCLEOTIDE SEQUENCE</scope>
    <source>
        <strain evidence="1">Microbial</strain>
    </source>
</reference>
<evidence type="ECO:0000313" key="2">
    <source>
        <dbReference type="Proteomes" id="UP001171165"/>
    </source>
</evidence>
<dbReference type="Proteomes" id="UP001171165">
    <property type="component" value="Unassembled WGS sequence"/>
</dbReference>